<evidence type="ECO:0000256" key="2">
    <source>
        <dbReference type="ARBA" id="ARBA00022475"/>
    </source>
</evidence>
<gene>
    <name evidence="7" type="primary">htrB</name>
    <name evidence="7" type="ORF">Atai01_55280</name>
</gene>
<protein>
    <submittedName>
        <fullName evidence="7">Lipid A biosynthesis lauroyl acyltransferase</fullName>
    </submittedName>
</protein>
<dbReference type="CDD" id="cd07984">
    <property type="entry name" value="LPLAT_LABLAT-like"/>
    <property type="match status" value="1"/>
</dbReference>
<dbReference type="RefSeq" id="WP_027944662.1">
    <property type="nucleotide sequence ID" value="NZ_BSTI01000013.1"/>
</dbReference>
<evidence type="ECO:0000256" key="1">
    <source>
        <dbReference type="ARBA" id="ARBA00004533"/>
    </source>
</evidence>
<comment type="caution">
    <text evidence="7">The sequence shown here is derived from an EMBL/GenBank/DDBJ whole genome shotgun (WGS) entry which is preliminary data.</text>
</comment>
<keyword evidence="2" id="KW-1003">Cell membrane</keyword>
<dbReference type="Proteomes" id="UP001165136">
    <property type="component" value="Unassembled WGS sequence"/>
</dbReference>
<name>A0A9W6R4D8_9PSEU</name>
<sequence>MSGFGRRVSELGYAAGWKLVRRLPAGMTGAAFSLAADFAARRAGPGAQQLRRNLARVVPQADEDELDELTRRALRSYARYWHEMFRLQAMDHAAIQQRVAEQASGVEYLDAALAEGNGAVLALPHSGNWDAAGIWLVGYAGSFTTVVERLKPESVYQRFVSFRESLGYEIVPATGSTGSFRLLLERLRANKVLCLLGDRDLTGTGVPVTFFGEPTRMPGGPARLAASTGAALLPVGLWFTEDGWGLRIHPPIRVAARAEVPAAIQALADVFAGDIAAHPTDWHMVQKLWTADFEEPGAGETREAA</sequence>
<evidence type="ECO:0000313" key="8">
    <source>
        <dbReference type="Proteomes" id="UP001165136"/>
    </source>
</evidence>
<reference evidence="7" key="1">
    <citation type="submission" date="2023-03" db="EMBL/GenBank/DDBJ databases">
        <title>Amycolatopsis taiwanensis NBRC 103393.</title>
        <authorList>
            <person name="Ichikawa N."/>
            <person name="Sato H."/>
            <person name="Tonouchi N."/>
        </authorList>
    </citation>
    <scope>NUCLEOTIDE SEQUENCE</scope>
    <source>
        <strain evidence="7">NBRC 103393</strain>
    </source>
</reference>
<evidence type="ECO:0000256" key="3">
    <source>
        <dbReference type="ARBA" id="ARBA00022519"/>
    </source>
</evidence>
<dbReference type="PANTHER" id="PTHR30606">
    <property type="entry name" value="LIPID A BIOSYNTHESIS LAUROYL ACYLTRANSFERASE"/>
    <property type="match status" value="1"/>
</dbReference>
<dbReference type="EMBL" id="BSTI01000013">
    <property type="protein sequence ID" value="GLY68909.1"/>
    <property type="molecule type" value="Genomic_DNA"/>
</dbReference>
<dbReference type="NCBIfam" id="NF005919">
    <property type="entry name" value="PRK07920.1"/>
    <property type="match status" value="1"/>
</dbReference>
<evidence type="ECO:0000313" key="7">
    <source>
        <dbReference type="EMBL" id="GLY68909.1"/>
    </source>
</evidence>
<dbReference type="AlphaFoldDB" id="A0A9W6R4D8"/>
<dbReference type="Pfam" id="PF03279">
    <property type="entry name" value="Lip_A_acyltrans"/>
    <property type="match status" value="1"/>
</dbReference>
<comment type="subcellular location">
    <subcellularLocation>
        <location evidence="1">Cell inner membrane</location>
    </subcellularLocation>
</comment>
<evidence type="ECO:0000256" key="4">
    <source>
        <dbReference type="ARBA" id="ARBA00022679"/>
    </source>
</evidence>
<keyword evidence="4" id="KW-0808">Transferase</keyword>
<dbReference type="GO" id="GO:0005886">
    <property type="term" value="C:plasma membrane"/>
    <property type="evidence" value="ECO:0007669"/>
    <property type="project" value="UniProtKB-SubCell"/>
</dbReference>
<dbReference type="InterPro" id="IPR004960">
    <property type="entry name" value="LipA_acyltrans"/>
</dbReference>
<dbReference type="GO" id="GO:0016746">
    <property type="term" value="F:acyltransferase activity"/>
    <property type="evidence" value="ECO:0007669"/>
    <property type="project" value="UniProtKB-KW"/>
</dbReference>
<keyword evidence="3" id="KW-0997">Cell inner membrane</keyword>
<accession>A0A9W6R4D8</accession>
<dbReference type="GO" id="GO:0009247">
    <property type="term" value="P:glycolipid biosynthetic process"/>
    <property type="evidence" value="ECO:0007669"/>
    <property type="project" value="UniProtKB-ARBA"/>
</dbReference>
<keyword evidence="5" id="KW-0472">Membrane</keyword>
<keyword evidence="8" id="KW-1185">Reference proteome</keyword>
<proteinExistence type="predicted"/>
<evidence type="ECO:0000256" key="5">
    <source>
        <dbReference type="ARBA" id="ARBA00023136"/>
    </source>
</evidence>
<keyword evidence="6 7" id="KW-0012">Acyltransferase</keyword>
<evidence type="ECO:0000256" key="6">
    <source>
        <dbReference type="ARBA" id="ARBA00023315"/>
    </source>
</evidence>
<organism evidence="7 8">
    <name type="scientific">Amycolatopsis taiwanensis</name>
    <dbReference type="NCBI Taxonomy" id="342230"/>
    <lineage>
        <taxon>Bacteria</taxon>
        <taxon>Bacillati</taxon>
        <taxon>Actinomycetota</taxon>
        <taxon>Actinomycetes</taxon>
        <taxon>Pseudonocardiales</taxon>
        <taxon>Pseudonocardiaceae</taxon>
        <taxon>Amycolatopsis</taxon>
    </lineage>
</organism>
<dbReference type="PANTHER" id="PTHR30606:SF10">
    <property type="entry name" value="PHOSPHATIDYLINOSITOL MANNOSIDE ACYLTRANSFERASE"/>
    <property type="match status" value="1"/>
</dbReference>